<evidence type="ECO:0000313" key="3">
    <source>
        <dbReference type="Proteomes" id="UP001231166"/>
    </source>
</evidence>
<keyword evidence="1" id="KW-0812">Transmembrane</keyword>
<evidence type="ECO:0008006" key="4">
    <source>
        <dbReference type="Google" id="ProtNLM"/>
    </source>
</evidence>
<proteinExistence type="predicted"/>
<gene>
    <name evidence="2" type="ORF">Q5707_38920</name>
</gene>
<keyword evidence="2" id="KW-0614">Plasmid</keyword>
<name>A0AAX3YU06_RHOOP</name>
<dbReference type="EMBL" id="CP130955">
    <property type="protein sequence ID" value="WLF51534.1"/>
    <property type="molecule type" value="Genomic_DNA"/>
</dbReference>
<reference evidence="2" key="1">
    <citation type="submission" date="2023-07" db="EMBL/GenBank/DDBJ databases">
        <title>Genomic analysis of Rhodococcus opacus VOC-14 with glycol ethers degradation activity.</title>
        <authorList>
            <person name="Narkevich D.A."/>
            <person name="Hlushen A.M."/>
            <person name="Akhremchuk A.E."/>
            <person name="Sikolenko M.A."/>
            <person name="Valentovich L.N."/>
        </authorList>
    </citation>
    <scope>NUCLEOTIDE SEQUENCE</scope>
    <source>
        <strain evidence="2">VOC-14</strain>
        <plasmid evidence="2">pRho-VOC14-C86</plasmid>
    </source>
</reference>
<geneLocation type="plasmid" evidence="2 3">
    <name>pRho-VOC14-C86</name>
</geneLocation>
<protein>
    <recommendedName>
        <fullName evidence="4">Protein PBN1</fullName>
    </recommendedName>
</protein>
<dbReference type="Proteomes" id="UP001231166">
    <property type="component" value="Plasmid pRho-VOC14-C86"/>
</dbReference>
<keyword evidence="1" id="KW-1133">Transmembrane helix</keyword>
<evidence type="ECO:0000256" key="1">
    <source>
        <dbReference type="SAM" id="Phobius"/>
    </source>
</evidence>
<feature type="transmembrane region" description="Helical" evidence="1">
    <location>
        <begin position="274"/>
        <end position="296"/>
    </location>
</feature>
<evidence type="ECO:0000313" key="2">
    <source>
        <dbReference type="EMBL" id="WLF51534.1"/>
    </source>
</evidence>
<organism evidence="2 3">
    <name type="scientific">Rhodococcus opacus</name>
    <name type="common">Nocardia opaca</name>
    <dbReference type="NCBI Taxonomy" id="37919"/>
    <lineage>
        <taxon>Bacteria</taxon>
        <taxon>Bacillati</taxon>
        <taxon>Actinomycetota</taxon>
        <taxon>Actinomycetes</taxon>
        <taxon>Mycobacteriales</taxon>
        <taxon>Nocardiaceae</taxon>
        <taxon>Rhodococcus</taxon>
    </lineage>
</organism>
<dbReference type="AlphaFoldDB" id="A0AAX3YU06"/>
<sequence length="309" mass="34114">MYSGIPVIKYLRTGDPEKILPGLLHIEAKGFAPGDTADISSAFEMKPSSSSVTLRIRAWQESEVKEPEIRVAASGHLAEEIIEAQEAGDVCNNSRFERTDVGGLTRRERKMFVEDLENDQDFAVLTTDSPNFEVNPDPETTGAVLTRGVVDCVLPASAVRTDSGAESTLFFPEIEFSFGKDQQTEVHSGILLLSDFSASVTNDSSDSSNYSNEIRKVKRYLDSALNASPDVAVSTFYLPQKRNFESNLSTWHVFQSTEVQVQNKALADRQDRSLFLHSFLLGTGAALLLSILKTLISRRERPGRTAGFR</sequence>
<accession>A0AAX3YU06</accession>
<keyword evidence="1" id="KW-0472">Membrane</keyword>
<dbReference type="RefSeq" id="WP_304710727.1">
    <property type="nucleotide sequence ID" value="NZ_CP130955.1"/>
</dbReference>